<protein>
    <recommendedName>
        <fullName evidence="1">ATP-grasp fold RimK-type domain-containing protein</fullName>
    </recommendedName>
</protein>
<accession>A0A955L368</accession>
<sequence>DSKNILKYIERIEEVCSYPLIVKDINGSGGKHSAHITNREELLKEYNSLPKHKKYMFQSYIVNDYDWGVMVANGRIVSAEKSYKLDGEFRNNAAQGAEEVFVKAGEIPENIKEIASRASEALKLTWSRSDILIQKDTGKAFLLEVNRFPGITSGSTEVTGAQQFIMSHLNSIQD</sequence>
<name>A0A955L368_9BACT</name>
<evidence type="ECO:0000313" key="2">
    <source>
        <dbReference type="EMBL" id="MCA9382023.1"/>
    </source>
</evidence>
<dbReference type="Pfam" id="PF08443">
    <property type="entry name" value="RimK"/>
    <property type="match status" value="1"/>
</dbReference>
<dbReference type="Gene3D" id="3.30.470.20">
    <property type="entry name" value="ATP-grasp fold, B domain"/>
    <property type="match status" value="1"/>
</dbReference>
<dbReference type="GO" id="GO:0005737">
    <property type="term" value="C:cytoplasm"/>
    <property type="evidence" value="ECO:0007669"/>
    <property type="project" value="TreeGrafter"/>
</dbReference>
<evidence type="ECO:0000313" key="3">
    <source>
        <dbReference type="Proteomes" id="UP000782843"/>
    </source>
</evidence>
<dbReference type="EMBL" id="JAGQLG010000045">
    <property type="protein sequence ID" value="MCA9382023.1"/>
    <property type="molecule type" value="Genomic_DNA"/>
</dbReference>
<dbReference type="PANTHER" id="PTHR21621:SF0">
    <property type="entry name" value="BETA-CITRYLGLUTAMATE SYNTHASE B-RELATED"/>
    <property type="match status" value="1"/>
</dbReference>
<reference evidence="2" key="1">
    <citation type="submission" date="2020-04" db="EMBL/GenBank/DDBJ databases">
        <authorList>
            <person name="Zhang T."/>
        </authorList>
    </citation>
    <scope>NUCLEOTIDE SEQUENCE</scope>
    <source>
        <strain evidence="2">HKST-UBA10</strain>
    </source>
</reference>
<evidence type="ECO:0000259" key="1">
    <source>
        <dbReference type="Pfam" id="PF08443"/>
    </source>
</evidence>
<proteinExistence type="predicted"/>
<gene>
    <name evidence="2" type="ORF">KC660_01290</name>
</gene>
<dbReference type="PANTHER" id="PTHR21621">
    <property type="entry name" value="RIBOSOMAL PROTEIN S6 MODIFICATION PROTEIN"/>
    <property type="match status" value="1"/>
</dbReference>
<comment type="caution">
    <text evidence="2">The sequence shown here is derived from an EMBL/GenBank/DDBJ whole genome shotgun (WGS) entry which is preliminary data.</text>
</comment>
<dbReference type="AlphaFoldDB" id="A0A955L368"/>
<dbReference type="GO" id="GO:0016879">
    <property type="term" value="F:ligase activity, forming carbon-nitrogen bonds"/>
    <property type="evidence" value="ECO:0007669"/>
    <property type="project" value="TreeGrafter"/>
</dbReference>
<dbReference type="SUPFAM" id="SSF56059">
    <property type="entry name" value="Glutathione synthetase ATP-binding domain-like"/>
    <property type="match status" value="1"/>
</dbReference>
<dbReference type="Proteomes" id="UP000782843">
    <property type="component" value="Unassembled WGS sequence"/>
</dbReference>
<reference evidence="2" key="2">
    <citation type="journal article" date="2021" name="Microbiome">
        <title>Successional dynamics and alternative stable states in a saline activated sludge microbial community over 9 years.</title>
        <authorList>
            <person name="Wang Y."/>
            <person name="Ye J."/>
            <person name="Ju F."/>
            <person name="Liu L."/>
            <person name="Boyd J.A."/>
            <person name="Deng Y."/>
            <person name="Parks D.H."/>
            <person name="Jiang X."/>
            <person name="Yin X."/>
            <person name="Woodcroft B.J."/>
            <person name="Tyson G.W."/>
            <person name="Hugenholtz P."/>
            <person name="Polz M.F."/>
            <person name="Zhang T."/>
        </authorList>
    </citation>
    <scope>NUCLEOTIDE SEQUENCE</scope>
    <source>
        <strain evidence="2">HKST-UBA10</strain>
    </source>
</reference>
<organism evidence="2 3">
    <name type="scientific">Candidatus Dojkabacteria bacterium</name>
    <dbReference type="NCBI Taxonomy" id="2099670"/>
    <lineage>
        <taxon>Bacteria</taxon>
        <taxon>Candidatus Dojkabacteria</taxon>
    </lineage>
</organism>
<dbReference type="InterPro" id="IPR013651">
    <property type="entry name" value="ATP-grasp_RimK-type"/>
</dbReference>
<feature type="non-terminal residue" evidence="2">
    <location>
        <position position="1"/>
    </location>
</feature>
<feature type="domain" description="ATP-grasp fold RimK-type" evidence="1">
    <location>
        <begin position="6"/>
        <end position="155"/>
    </location>
</feature>